<dbReference type="GO" id="GO:0016020">
    <property type="term" value="C:membrane"/>
    <property type="evidence" value="ECO:0007669"/>
    <property type="project" value="UniProtKB-SubCell"/>
</dbReference>
<evidence type="ECO:0000256" key="8">
    <source>
        <dbReference type="ARBA" id="ARBA00023004"/>
    </source>
</evidence>
<dbReference type="InterPro" id="IPR002401">
    <property type="entry name" value="Cyt_P450_E_grp-I"/>
</dbReference>
<keyword evidence="5" id="KW-0479">Metal-binding</keyword>
<evidence type="ECO:0000313" key="12">
    <source>
        <dbReference type="EMBL" id="TQE11632.1"/>
    </source>
</evidence>
<dbReference type="GO" id="GO:0004497">
    <property type="term" value="F:monooxygenase activity"/>
    <property type="evidence" value="ECO:0007669"/>
    <property type="project" value="UniProtKB-KW"/>
</dbReference>
<keyword evidence="8" id="KW-0408">Iron</keyword>
<evidence type="ECO:0000256" key="10">
    <source>
        <dbReference type="ARBA" id="ARBA00023136"/>
    </source>
</evidence>
<sequence length="359" mass="41192">MKRIALDFHLPSLVPFVVASLAFSSFLYSVFFQSRIAVRKLPPQAGALTATTLVMYKRWSWLSSYRPTAHIEMLKHFRESEVSASMKEIYNRWTKNKKSGGSGNVVVEMKDWLADINQNVIFKMMIGKRISEATYTHGDLIGRKVFKDWLRMNETFVVSDALPFLRWLDLGGHEKTMRKVAKEVDQVVQGWLEEHKQKKNRTISSGLKGNEGERDFMDLMLSVLDDAKVTNSYEADIINKATSLVPGVDVMRVTLSWALSLLLNSPKTLKKVQEEIDQNISRERAVKELDVDNLVYLQAVIKETLRLYPSGPTLLPYASTEDCFIAGYHIPAKTRVLVNVWKIHRDPKVWPDPNEFRLE</sequence>
<evidence type="ECO:0000256" key="4">
    <source>
        <dbReference type="ARBA" id="ARBA00022692"/>
    </source>
</evidence>
<dbReference type="EMBL" id="VIEB01000027">
    <property type="protein sequence ID" value="TQE11632.1"/>
    <property type="molecule type" value="Genomic_DNA"/>
</dbReference>
<protein>
    <recommendedName>
        <fullName evidence="14">Cytochrome P450</fullName>
    </recommendedName>
</protein>
<dbReference type="InterPro" id="IPR050651">
    <property type="entry name" value="Plant_Cytochrome_P450_Monoox"/>
</dbReference>
<dbReference type="Pfam" id="PF00067">
    <property type="entry name" value="p450"/>
    <property type="match status" value="1"/>
</dbReference>
<dbReference type="GO" id="GO:0005506">
    <property type="term" value="F:iron ion binding"/>
    <property type="evidence" value="ECO:0007669"/>
    <property type="project" value="InterPro"/>
</dbReference>
<keyword evidence="6 11" id="KW-1133">Transmembrane helix</keyword>
<dbReference type="PRINTS" id="PR00463">
    <property type="entry name" value="EP450I"/>
</dbReference>
<dbReference type="PANTHER" id="PTHR47947:SF26">
    <property type="entry name" value="CYTOCHROME P450"/>
    <property type="match status" value="1"/>
</dbReference>
<evidence type="ECO:0000256" key="2">
    <source>
        <dbReference type="ARBA" id="ARBA00004370"/>
    </source>
</evidence>
<gene>
    <name evidence="12" type="ORF">C1H46_002668</name>
</gene>
<dbReference type="PRINTS" id="PR00385">
    <property type="entry name" value="P450"/>
</dbReference>
<evidence type="ECO:0000256" key="3">
    <source>
        <dbReference type="ARBA" id="ARBA00022617"/>
    </source>
</evidence>
<proteinExistence type="predicted"/>
<dbReference type="GO" id="GO:0016705">
    <property type="term" value="F:oxidoreductase activity, acting on paired donors, with incorporation or reduction of molecular oxygen"/>
    <property type="evidence" value="ECO:0007669"/>
    <property type="project" value="InterPro"/>
</dbReference>
<feature type="transmembrane region" description="Helical" evidence="11">
    <location>
        <begin position="12"/>
        <end position="31"/>
    </location>
</feature>
<organism evidence="12 13">
    <name type="scientific">Malus baccata</name>
    <name type="common">Siberian crab apple</name>
    <name type="synonym">Pyrus baccata</name>
    <dbReference type="NCBI Taxonomy" id="106549"/>
    <lineage>
        <taxon>Eukaryota</taxon>
        <taxon>Viridiplantae</taxon>
        <taxon>Streptophyta</taxon>
        <taxon>Embryophyta</taxon>
        <taxon>Tracheophyta</taxon>
        <taxon>Spermatophyta</taxon>
        <taxon>Magnoliopsida</taxon>
        <taxon>eudicotyledons</taxon>
        <taxon>Gunneridae</taxon>
        <taxon>Pentapetalae</taxon>
        <taxon>rosids</taxon>
        <taxon>fabids</taxon>
        <taxon>Rosales</taxon>
        <taxon>Rosaceae</taxon>
        <taxon>Amygdaloideae</taxon>
        <taxon>Maleae</taxon>
        <taxon>Malus</taxon>
    </lineage>
</organism>
<keyword evidence="9" id="KW-0503">Monooxygenase</keyword>
<accession>A0A540NKR1</accession>
<dbReference type="AlphaFoldDB" id="A0A540NKR1"/>
<evidence type="ECO:0000256" key="1">
    <source>
        <dbReference type="ARBA" id="ARBA00001971"/>
    </source>
</evidence>
<name>A0A540NKR1_MALBA</name>
<keyword evidence="3" id="KW-0349">Heme</keyword>
<evidence type="ECO:0000313" key="13">
    <source>
        <dbReference type="Proteomes" id="UP000315295"/>
    </source>
</evidence>
<comment type="subcellular location">
    <subcellularLocation>
        <location evidence="2">Membrane</location>
    </subcellularLocation>
</comment>
<dbReference type="Gene3D" id="1.10.630.10">
    <property type="entry name" value="Cytochrome P450"/>
    <property type="match status" value="1"/>
</dbReference>
<dbReference type="InterPro" id="IPR036396">
    <property type="entry name" value="Cyt_P450_sf"/>
</dbReference>
<keyword evidence="13" id="KW-1185">Reference proteome</keyword>
<evidence type="ECO:0000256" key="7">
    <source>
        <dbReference type="ARBA" id="ARBA00023002"/>
    </source>
</evidence>
<evidence type="ECO:0000256" key="5">
    <source>
        <dbReference type="ARBA" id="ARBA00022723"/>
    </source>
</evidence>
<evidence type="ECO:0000256" key="11">
    <source>
        <dbReference type="SAM" id="Phobius"/>
    </source>
</evidence>
<keyword evidence="4 11" id="KW-0812">Transmembrane</keyword>
<evidence type="ECO:0000256" key="6">
    <source>
        <dbReference type="ARBA" id="ARBA00022989"/>
    </source>
</evidence>
<dbReference type="STRING" id="106549.A0A540NKR1"/>
<dbReference type="Proteomes" id="UP000315295">
    <property type="component" value="Unassembled WGS sequence"/>
</dbReference>
<reference evidence="12 13" key="1">
    <citation type="journal article" date="2019" name="G3 (Bethesda)">
        <title>Sequencing of a Wild Apple (Malus baccata) Genome Unravels the Differences Between Cultivated and Wild Apple Species Regarding Disease Resistance and Cold Tolerance.</title>
        <authorList>
            <person name="Chen X."/>
        </authorList>
    </citation>
    <scope>NUCLEOTIDE SEQUENCE [LARGE SCALE GENOMIC DNA]</scope>
    <source>
        <strain evidence="13">cv. Shandingzi</strain>
        <tissue evidence="12">Leaves</tissue>
    </source>
</reference>
<evidence type="ECO:0008006" key="14">
    <source>
        <dbReference type="Google" id="ProtNLM"/>
    </source>
</evidence>
<dbReference type="SUPFAM" id="SSF48264">
    <property type="entry name" value="Cytochrome P450"/>
    <property type="match status" value="1"/>
</dbReference>
<dbReference type="GO" id="GO:0020037">
    <property type="term" value="F:heme binding"/>
    <property type="evidence" value="ECO:0007669"/>
    <property type="project" value="InterPro"/>
</dbReference>
<dbReference type="PANTHER" id="PTHR47947">
    <property type="entry name" value="CYTOCHROME P450 82C3-RELATED"/>
    <property type="match status" value="1"/>
</dbReference>
<comment type="cofactor">
    <cofactor evidence="1">
        <name>heme</name>
        <dbReference type="ChEBI" id="CHEBI:30413"/>
    </cofactor>
</comment>
<dbReference type="InterPro" id="IPR001128">
    <property type="entry name" value="Cyt_P450"/>
</dbReference>
<evidence type="ECO:0000256" key="9">
    <source>
        <dbReference type="ARBA" id="ARBA00023033"/>
    </source>
</evidence>
<keyword evidence="10 11" id="KW-0472">Membrane</keyword>
<keyword evidence="7" id="KW-0560">Oxidoreductase</keyword>
<comment type="caution">
    <text evidence="12">The sequence shown here is derived from an EMBL/GenBank/DDBJ whole genome shotgun (WGS) entry which is preliminary data.</text>
</comment>